<dbReference type="EMBL" id="VSSQ01054507">
    <property type="protein sequence ID" value="MPN08454.1"/>
    <property type="molecule type" value="Genomic_DNA"/>
</dbReference>
<dbReference type="PANTHER" id="PTHR38032:SF1">
    <property type="entry name" value="RNA-BINDING PROTEIN KHPB N-TERMINAL DOMAIN-CONTAINING PROTEIN"/>
    <property type="match status" value="1"/>
</dbReference>
<comment type="caution">
    <text evidence="1">The sequence shown here is derived from an EMBL/GenBank/DDBJ whole genome shotgun (WGS) entry which is preliminary data.</text>
</comment>
<sequence>MKVEAGNSITVHKDIYRASIIAKGDIYIRGNAVSSTIFAGGVNVDKLQYSKTLNALKSMLNDIINNIGEIKKFNILGNARKDGEILKALIETKFKNLNRVCLNIISHIKLIGDVKGQEELIPLMKHKLMGLAPINVKHYSELDLITKCIDSITREMDGALILPVNINLAYLQDSRIKSTGDVIITGKGQYVSEIIANGSIYFIGQKAVSRGGVLKAQNEIKCKVVGSEGGVKTTLMVERGGSIWCDIAYTNTVYVIGNREVVLNAPSKDIHAYLDDRGELILDKLML</sequence>
<name>A0A645F761_9ZZZZ</name>
<reference evidence="1" key="1">
    <citation type="submission" date="2019-08" db="EMBL/GenBank/DDBJ databases">
        <authorList>
            <person name="Kucharzyk K."/>
            <person name="Murdoch R.W."/>
            <person name="Higgins S."/>
            <person name="Loffler F."/>
        </authorList>
    </citation>
    <scope>NUCLEOTIDE SEQUENCE</scope>
</reference>
<accession>A0A645F761</accession>
<organism evidence="1">
    <name type="scientific">bioreactor metagenome</name>
    <dbReference type="NCBI Taxonomy" id="1076179"/>
    <lineage>
        <taxon>unclassified sequences</taxon>
        <taxon>metagenomes</taxon>
        <taxon>ecological metagenomes</taxon>
    </lineage>
</organism>
<evidence type="ECO:0000313" key="1">
    <source>
        <dbReference type="EMBL" id="MPN08454.1"/>
    </source>
</evidence>
<dbReference type="InterPro" id="IPR005646">
    <property type="entry name" value="FapA"/>
</dbReference>
<protein>
    <recommendedName>
        <fullName evidence="2">Septum site-determining protein MinC</fullName>
    </recommendedName>
</protein>
<gene>
    <name evidence="1" type="ORF">SDC9_155736</name>
</gene>
<proteinExistence type="predicted"/>
<dbReference type="PANTHER" id="PTHR38032">
    <property type="entry name" value="POLYMERASE-RELATED"/>
    <property type="match status" value="1"/>
</dbReference>
<dbReference type="AlphaFoldDB" id="A0A645F761"/>
<evidence type="ECO:0008006" key="2">
    <source>
        <dbReference type="Google" id="ProtNLM"/>
    </source>
</evidence>